<proteinExistence type="predicted"/>
<evidence type="ECO:0000256" key="1">
    <source>
        <dbReference type="SAM" id="Coils"/>
    </source>
</evidence>
<evidence type="ECO:0000313" key="2">
    <source>
        <dbReference type="EMBL" id="EFC90071.1"/>
    </source>
</evidence>
<keyword evidence="3" id="KW-1185">Reference proteome</keyword>
<organism evidence="2 3">
    <name type="scientific">Dethiosulfovibrio peptidovorans DSM 11002</name>
    <dbReference type="NCBI Taxonomy" id="469381"/>
    <lineage>
        <taxon>Bacteria</taxon>
        <taxon>Thermotogati</taxon>
        <taxon>Synergistota</taxon>
        <taxon>Synergistia</taxon>
        <taxon>Synergistales</taxon>
        <taxon>Dethiosulfovibrionaceae</taxon>
        <taxon>Dethiosulfovibrio</taxon>
    </lineage>
</organism>
<keyword evidence="1" id="KW-0175">Coiled coil</keyword>
<dbReference type="Proteomes" id="UP000006427">
    <property type="component" value="Unassembled WGS sequence"/>
</dbReference>
<name>D2Z2B5_9BACT</name>
<reference evidence="2 3" key="1">
    <citation type="journal article" date="2010" name="Stand. Genomic Sci.">
        <title>Permanent draft genome sequence of Dethiosulfovibrio peptidovorans type strain (SEBR 4207).</title>
        <authorList>
            <person name="Labutti K."/>
            <person name="Mayilraj S."/>
            <person name="Clum A."/>
            <person name="Lucas S."/>
            <person name="Glavina Del Rio T."/>
            <person name="Nolan M."/>
            <person name="Tice H."/>
            <person name="Cheng J.F."/>
            <person name="Pitluck S."/>
            <person name="Liolios K."/>
            <person name="Ivanova N."/>
            <person name="Mavromatis K."/>
            <person name="Mikhailova N."/>
            <person name="Pati A."/>
            <person name="Goodwin L."/>
            <person name="Chen A."/>
            <person name="Palaniappan K."/>
            <person name="Land M."/>
            <person name="Hauser L."/>
            <person name="Chang Y.J."/>
            <person name="Jeffries C.D."/>
            <person name="Rohde M."/>
            <person name="Spring S."/>
            <person name="Goker M."/>
            <person name="Woyke T."/>
            <person name="Bristow J."/>
            <person name="Eisen J.A."/>
            <person name="Markowitz V."/>
            <person name="Hugenholtz P."/>
            <person name="Kyrpides N.C."/>
            <person name="Klenk H.P."/>
            <person name="Lapidus A."/>
        </authorList>
    </citation>
    <scope>NUCLEOTIDE SEQUENCE [LARGE SCALE GENOMIC DNA]</scope>
    <source>
        <strain evidence="2 3">DSM 11002</strain>
    </source>
</reference>
<feature type="coiled-coil region" evidence="1">
    <location>
        <begin position="8"/>
        <end position="63"/>
    </location>
</feature>
<dbReference type="RefSeq" id="WP_005658524.1">
    <property type="nucleotide sequence ID" value="NZ_ABTR02000001.1"/>
</dbReference>
<sequence>MRCFGESFREMRRERDALKREVAMARELIVVQDIAFERQQKKLERAIDENLSLKEDLAEIESRLGGIVGGEEAV</sequence>
<gene>
    <name evidence="2" type="ORF">Dpep_0039</name>
</gene>
<dbReference type="PaxDb" id="469381-Dpep_0039"/>
<dbReference type="STRING" id="469381.Dpep_0039"/>
<dbReference type="AlphaFoldDB" id="D2Z2B5"/>
<accession>D2Z2B5</accession>
<protein>
    <submittedName>
        <fullName evidence="2">Uncharacterized protein</fullName>
    </submittedName>
</protein>
<evidence type="ECO:0000313" key="3">
    <source>
        <dbReference type="Proteomes" id="UP000006427"/>
    </source>
</evidence>
<dbReference type="EMBL" id="ABTR02000001">
    <property type="protein sequence ID" value="EFC90071.1"/>
    <property type="molecule type" value="Genomic_DNA"/>
</dbReference>
<comment type="caution">
    <text evidence="2">The sequence shown here is derived from an EMBL/GenBank/DDBJ whole genome shotgun (WGS) entry which is preliminary data.</text>
</comment>